<gene>
    <name evidence="2" type="ordered locus">AciX9_4581</name>
</gene>
<protein>
    <recommendedName>
        <fullName evidence="4">Glycosyltransferase RgtA/B/C/D-like domain-containing protein</fullName>
    </recommendedName>
</protein>
<evidence type="ECO:0000256" key="1">
    <source>
        <dbReference type="SAM" id="Phobius"/>
    </source>
</evidence>
<dbReference type="HOGENOM" id="CLU_502322_0_0_0"/>
<dbReference type="PaxDb" id="1198114-AciX9_4581"/>
<feature type="transmembrane region" description="Helical" evidence="1">
    <location>
        <begin position="346"/>
        <end position="362"/>
    </location>
</feature>
<dbReference type="KEGG" id="acm:AciX9_4581"/>
<keyword evidence="1" id="KW-0472">Membrane</keyword>
<keyword evidence="2" id="KW-0614">Plasmid</keyword>
<proteinExistence type="predicted"/>
<feature type="transmembrane region" description="Helical" evidence="1">
    <location>
        <begin position="239"/>
        <end position="262"/>
    </location>
</feature>
<feature type="transmembrane region" description="Helical" evidence="1">
    <location>
        <begin position="126"/>
        <end position="147"/>
    </location>
</feature>
<accession>E8X7S7</accession>
<dbReference type="eggNOG" id="ENOG5032UGC">
    <property type="taxonomic scope" value="Bacteria"/>
</dbReference>
<organism evidence="3">
    <name type="scientific">Granulicella tundricola (strain ATCC BAA-1859 / DSM 23138 / MP5ACTX9)</name>
    <dbReference type="NCBI Taxonomy" id="1198114"/>
    <lineage>
        <taxon>Bacteria</taxon>
        <taxon>Pseudomonadati</taxon>
        <taxon>Acidobacteriota</taxon>
        <taxon>Terriglobia</taxon>
        <taxon>Terriglobales</taxon>
        <taxon>Acidobacteriaceae</taxon>
        <taxon>Granulicella</taxon>
    </lineage>
</organism>
<reference evidence="3" key="1">
    <citation type="submission" date="2011-01" db="EMBL/GenBank/DDBJ databases">
        <title>Complete sequence of plasmid4 of Acidobacterium sp. MP5ACTX9.</title>
        <authorList>
            <consortium name="US DOE Joint Genome Institute"/>
            <person name="Lucas S."/>
            <person name="Copeland A."/>
            <person name="Lapidus A."/>
            <person name="Cheng J.-F."/>
            <person name="Goodwin L."/>
            <person name="Pitluck S."/>
            <person name="Teshima H."/>
            <person name="Detter J.C."/>
            <person name="Han C."/>
            <person name="Tapia R."/>
            <person name="Land M."/>
            <person name="Hauser L."/>
            <person name="Kyrpides N."/>
            <person name="Ivanova N."/>
            <person name="Ovchinnikova G."/>
            <person name="Pagani I."/>
            <person name="Rawat S.R."/>
            <person name="Mannisto M."/>
            <person name="Haggblom M.M."/>
            <person name="Woyke T."/>
        </authorList>
    </citation>
    <scope>NUCLEOTIDE SEQUENCE [LARGE SCALE GENOMIC DNA]</scope>
    <source>
        <strain evidence="3">MP5ACTX9</strain>
        <plasmid evidence="3">Plasmid pACIX904</plasmid>
    </source>
</reference>
<feature type="transmembrane region" description="Helical" evidence="1">
    <location>
        <begin position="207"/>
        <end position="232"/>
    </location>
</feature>
<keyword evidence="1" id="KW-0812">Transmembrane</keyword>
<evidence type="ECO:0008006" key="4">
    <source>
        <dbReference type="Google" id="ProtNLM"/>
    </source>
</evidence>
<feature type="transmembrane region" description="Helical" evidence="1">
    <location>
        <begin position="374"/>
        <end position="392"/>
    </location>
</feature>
<dbReference type="EMBL" id="CP002484">
    <property type="protein sequence ID" value="ADW71511.1"/>
    <property type="molecule type" value="Genomic_DNA"/>
</dbReference>
<sequence>MVLPAISQRGLFALLYPNFFILCFIFSLVCVGVRFLLPRTWDTALGALTQSRWQLSIVSVLGLLYLYIGCLILRFPGYVDPVEPMVVAASFFSVHSKPVYDMVISYGPLCFLPYGLAMKLFGATVAVLKGVVGLANAVFILVLFVIFKKLFRWPSSLLATILVLSTCLMKQNYLFQARGDLFIYVAVALSLLAAISEGGALGCVLMIAAVTLGCGVKVTAFMYFVYPLSLFWQRHGSRLLLLVAAGSILLSFLPFALHTLNLHDYLHWLTVMSHQPKSIREFLGNVVITGLLLFPCLLAYWQLHRRHHSLARQFLRENWIPFSFMTGSILAMDVLASKIGAGRHHLVPYFVFTGYIVAQLIHKSRSGMPSSSSPGLLHVYLCGCLALLLLLTEVSELQDVRTLTRQEAAQSVALENDVNRVLASYSGHRVELGNGIGEFDLEREYSPMFSAPQLIFAGGSYTFDPSAQADIEMVNEPMRESDLRHVASCESDVWLIPRGQVPFHSVSIYSGMYPDRYSGRLLFPATFERMFLDTYSLTSSSHYFDIYTCKRPR</sequence>
<name>E8X7S7_GRATM</name>
<feature type="transmembrane region" description="Helical" evidence="1">
    <location>
        <begin position="99"/>
        <end position="117"/>
    </location>
</feature>
<dbReference type="Proteomes" id="UP000000343">
    <property type="component" value="Plasmid pACIX904"/>
</dbReference>
<evidence type="ECO:0000313" key="3">
    <source>
        <dbReference type="Proteomes" id="UP000000343"/>
    </source>
</evidence>
<feature type="transmembrane region" description="Helical" evidence="1">
    <location>
        <begin position="153"/>
        <end position="169"/>
    </location>
</feature>
<feature type="transmembrane region" description="Helical" evidence="1">
    <location>
        <begin position="282"/>
        <end position="301"/>
    </location>
</feature>
<evidence type="ECO:0000313" key="2">
    <source>
        <dbReference type="EMBL" id="ADW71511.1"/>
    </source>
</evidence>
<feature type="transmembrane region" description="Helical" evidence="1">
    <location>
        <begin position="12"/>
        <end position="37"/>
    </location>
</feature>
<dbReference type="AlphaFoldDB" id="E8X7S7"/>
<feature type="transmembrane region" description="Helical" evidence="1">
    <location>
        <begin position="57"/>
        <end position="79"/>
    </location>
</feature>
<keyword evidence="3" id="KW-1185">Reference proteome</keyword>
<keyword evidence="1" id="KW-1133">Transmembrane helix</keyword>
<geneLocation type="plasmid" evidence="2 3">
    <name>pACIX904</name>
</geneLocation>
<feature type="transmembrane region" description="Helical" evidence="1">
    <location>
        <begin position="181"/>
        <end position="201"/>
    </location>
</feature>